<gene>
    <name evidence="1" type="ORF">AX774_g5969</name>
</gene>
<dbReference type="AlphaFoldDB" id="A0A1R1PI10"/>
<protein>
    <submittedName>
        <fullName evidence="1">Uncharacterized protein</fullName>
    </submittedName>
</protein>
<proteinExistence type="predicted"/>
<dbReference type="Proteomes" id="UP000188320">
    <property type="component" value="Unassembled WGS sequence"/>
</dbReference>
<name>A0A1R1PI10_ZANCU</name>
<dbReference type="OrthoDB" id="2290255at2759"/>
<comment type="caution">
    <text evidence="1">The sequence shown here is derived from an EMBL/GenBank/DDBJ whole genome shotgun (WGS) entry which is preliminary data.</text>
</comment>
<organism evidence="1 2">
    <name type="scientific">Zancudomyces culisetae</name>
    <name type="common">Gut fungus</name>
    <name type="synonym">Smittium culisetae</name>
    <dbReference type="NCBI Taxonomy" id="1213189"/>
    <lineage>
        <taxon>Eukaryota</taxon>
        <taxon>Fungi</taxon>
        <taxon>Fungi incertae sedis</taxon>
        <taxon>Zoopagomycota</taxon>
        <taxon>Kickxellomycotina</taxon>
        <taxon>Harpellomycetes</taxon>
        <taxon>Harpellales</taxon>
        <taxon>Legeriomycetaceae</taxon>
        <taxon>Zancudomyces</taxon>
    </lineage>
</organism>
<evidence type="ECO:0000313" key="2">
    <source>
        <dbReference type="Proteomes" id="UP000188320"/>
    </source>
</evidence>
<evidence type="ECO:0000313" key="1">
    <source>
        <dbReference type="EMBL" id="OMH80587.1"/>
    </source>
</evidence>
<dbReference type="EMBL" id="LSSK01001139">
    <property type="protein sequence ID" value="OMH80587.1"/>
    <property type="molecule type" value="Genomic_DNA"/>
</dbReference>
<accession>A0A1R1PI10</accession>
<keyword evidence="2" id="KW-1185">Reference proteome</keyword>
<sequence length="161" mass="16103">MDFSNLAKLAEGALNRGKEGDQQQHSGGIDFGAIASGLMSGGGGGGGGGGIEKAAIQKMMSMAGSMSGGEPSHSEIQQAHDMVYKQGGGLQDMTNKMMGMAAAYEIMNKFGGGGGGKGIESIISMAIKEGMALLGKSGGAGSGGQKDMMMSVVQTVMKMKG</sequence>
<reference evidence="2" key="1">
    <citation type="submission" date="2017-01" db="EMBL/GenBank/DDBJ databases">
        <authorList>
            <person name="Wang Y."/>
            <person name="White M."/>
            <person name="Kvist S."/>
            <person name="Moncalvo J.-M."/>
        </authorList>
    </citation>
    <scope>NUCLEOTIDE SEQUENCE [LARGE SCALE GENOMIC DNA]</scope>
    <source>
        <strain evidence="2">COL-18-3</strain>
    </source>
</reference>